<gene>
    <name evidence="2" type="ORF">AOX59_09235</name>
</gene>
<dbReference type="AlphaFoldDB" id="A0A0U4FJF3"/>
<keyword evidence="1" id="KW-0472">Membrane</keyword>
<name>A0A0U4FJF3_9BACI</name>
<proteinExistence type="predicted"/>
<dbReference type="KEGG" id="lao:AOX59_09235"/>
<sequence length="59" mass="6886">MLKHILFFLSLLVFSLILNLTLSFYDQDILEIIGLSLAATFFNWFFNLPTSKEDKSIEN</sequence>
<evidence type="ECO:0000313" key="2">
    <source>
        <dbReference type="EMBL" id="ALX48782.1"/>
    </source>
</evidence>
<keyword evidence="3" id="KW-1185">Reference proteome</keyword>
<feature type="transmembrane region" description="Helical" evidence="1">
    <location>
        <begin position="29"/>
        <end position="46"/>
    </location>
</feature>
<evidence type="ECO:0000256" key="1">
    <source>
        <dbReference type="SAM" id="Phobius"/>
    </source>
</evidence>
<dbReference type="EMBL" id="CP013862">
    <property type="protein sequence ID" value="ALX48782.1"/>
    <property type="molecule type" value="Genomic_DNA"/>
</dbReference>
<keyword evidence="1" id="KW-0812">Transmembrane</keyword>
<dbReference type="Proteomes" id="UP000050331">
    <property type="component" value="Chromosome"/>
</dbReference>
<accession>A0A0U4FJF3</accession>
<organism evidence="2 3">
    <name type="scientific">Lentibacillus amyloliquefaciens</name>
    <dbReference type="NCBI Taxonomy" id="1472767"/>
    <lineage>
        <taxon>Bacteria</taxon>
        <taxon>Bacillati</taxon>
        <taxon>Bacillota</taxon>
        <taxon>Bacilli</taxon>
        <taxon>Bacillales</taxon>
        <taxon>Bacillaceae</taxon>
        <taxon>Lentibacillus</taxon>
    </lineage>
</organism>
<keyword evidence="1" id="KW-1133">Transmembrane helix</keyword>
<reference evidence="2 3" key="1">
    <citation type="submission" date="2016-01" db="EMBL/GenBank/DDBJ databases">
        <title>Complete genome sequence of strain Lentibacillus amyloliquefaciens LAM0015T isolated from saline sediment.</title>
        <authorList>
            <person name="Wang J.-L."/>
            <person name="He M.-X."/>
        </authorList>
    </citation>
    <scope>NUCLEOTIDE SEQUENCE [LARGE SCALE GENOMIC DNA]</scope>
    <source>
        <strain evidence="2 3">LAM0015</strain>
    </source>
</reference>
<protein>
    <submittedName>
        <fullName evidence="2">Uncharacterized protein</fullName>
    </submittedName>
</protein>
<evidence type="ECO:0000313" key="3">
    <source>
        <dbReference type="Proteomes" id="UP000050331"/>
    </source>
</evidence>